<proteinExistence type="inferred from homology"/>
<reference evidence="9 10" key="1">
    <citation type="journal article" date="2019" name="Int. J. Syst. Evol. Microbiol.">
        <title>The Global Catalogue of Microorganisms (GCM) 10K type strain sequencing project: providing services to taxonomists for standard genome sequencing and annotation.</title>
        <authorList>
            <consortium name="The Broad Institute Genomics Platform"/>
            <consortium name="The Broad Institute Genome Sequencing Center for Infectious Disease"/>
            <person name="Wu L."/>
            <person name="Ma J."/>
        </authorList>
    </citation>
    <scope>NUCLEOTIDE SEQUENCE [LARGE SCALE GENOMIC DNA]</scope>
    <source>
        <strain evidence="9 10">CGMCC 1.12125</strain>
    </source>
</reference>
<feature type="transmembrane region" description="Helical" evidence="8">
    <location>
        <begin position="76"/>
        <end position="97"/>
    </location>
</feature>
<comment type="subcellular location">
    <subcellularLocation>
        <location evidence="1">Cell membrane</location>
        <topology evidence="1">Multi-pass membrane protein</topology>
    </subcellularLocation>
</comment>
<comment type="similarity">
    <text evidence="2">Belongs to the binding-protein-dependent transport system permease family. FecCD subfamily.</text>
</comment>
<keyword evidence="5 8" id="KW-0812">Transmembrane</keyword>
<dbReference type="Proteomes" id="UP001597119">
    <property type="component" value="Unassembled WGS sequence"/>
</dbReference>
<feature type="non-terminal residue" evidence="9">
    <location>
        <position position="287"/>
    </location>
</feature>
<comment type="caution">
    <text evidence="9">The sequence shown here is derived from an EMBL/GenBank/DDBJ whole genome shotgun (WGS) entry which is preliminary data.</text>
</comment>
<evidence type="ECO:0000256" key="2">
    <source>
        <dbReference type="ARBA" id="ARBA00007935"/>
    </source>
</evidence>
<feature type="transmembrane region" description="Helical" evidence="8">
    <location>
        <begin position="104"/>
        <end position="124"/>
    </location>
</feature>
<dbReference type="Pfam" id="PF01032">
    <property type="entry name" value="FecCD"/>
    <property type="match status" value="1"/>
</dbReference>
<dbReference type="InterPro" id="IPR000522">
    <property type="entry name" value="ABC_transptr_permease_BtuC"/>
</dbReference>
<sequence>MSRESHSDGSKMAAVRALLGGWRELFDRQLTVVIAGSIAIFAVAGLIQIRFGSYEMSFGQVVGAIFDPAVITKPRVLLGLLLGWDFPSVATTTLIVWQIRIPRVIVGACVGASLAVAGAIFQAVTRNELASPSVLGVSHGAGLAVLIVLVLVPSLSAYLPLVAALGGTVAFLLVYAIAWKGGTSPVRLVLAGVVVATISYSLQQGLFFFAGNTGIVQQALAWLTGSLTGKDWSQVRLVLPWTIGSLALALAGARQLNVLVLGEETASSLGMSVERVRFGMAAVAIVA</sequence>
<evidence type="ECO:0000313" key="10">
    <source>
        <dbReference type="Proteomes" id="UP001597119"/>
    </source>
</evidence>
<evidence type="ECO:0000256" key="7">
    <source>
        <dbReference type="ARBA" id="ARBA00023136"/>
    </source>
</evidence>
<dbReference type="InterPro" id="IPR037294">
    <property type="entry name" value="ABC_BtuC-like"/>
</dbReference>
<dbReference type="Gene3D" id="1.10.3470.10">
    <property type="entry name" value="ABC transporter involved in vitamin B12 uptake, BtuC"/>
    <property type="match status" value="1"/>
</dbReference>
<feature type="transmembrane region" description="Helical" evidence="8">
    <location>
        <begin position="30"/>
        <end position="49"/>
    </location>
</feature>
<dbReference type="PANTHER" id="PTHR30472">
    <property type="entry name" value="FERRIC ENTEROBACTIN TRANSPORT SYSTEM PERMEASE PROTEIN"/>
    <property type="match status" value="1"/>
</dbReference>
<evidence type="ECO:0000256" key="4">
    <source>
        <dbReference type="ARBA" id="ARBA00022475"/>
    </source>
</evidence>
<feature type="transmembrane region" description="Helical" evidence="8">
    <location>
        <begin position="158"/>
        <end position="178"/>
    </location>
</feature>
<evidence type="ECO:0000256" key="8">
    <source>
        <dbReference type="SAM" id="Phobius"/>
    </source>
</evidence>
<keyword evidence="7 8" id="KW-0472">Membrane</keyword>
<evidence type="ECO:0000256" key="1">
    <source>
        <dbReference type="ARBA" id="ARBA00004651"/>
    </source>
</evidence>
<dbReference type="SUPFAM" id="SSF81345">
    <property type="entry name" value="ABC transporter involved in vitamin B12 uptake, BtuC"/>
    <property type="match status" value="1"/>
</dbReference>
<keyword evidence="10" id="KW-1185">Reference proteome</keyword>
<feature type="transmembrane region" description="Helical" evidence="8">
    <location>
        <begin position="184"/>
        <end position="202"/>
    </location>
</feature>
<dbReference type="GO" id="GO:0005886">
    <property type="term" value="C:plasma membrane"/>
    <property type="evidence" value="ECO:0007669"/>
    <property type="project" value="UniProtKB-SubCell"/>
</dbReference>
<name>A0ABD6CES2_9EURY</name>
<accession>A0ABD6CES2</accession>
<dbReference type="EMBL" id="JBHUDJ010000014">
    <property type="protein sequence ID" value="MFD1588688.1"/>
    <property type="molecule type" value="Genomic_DNA"/>
</dbReference>
<evidence type="ECO:0000256" key="6">
    <source>
        <dbReference type="ARBA" id="ARBA00022989"/>
    </source>
</evidence>
<evidence type="ECO:0000256" key="5">
    <source>
        <dbReference type="ARBA" id="ARBA00022692"/>
    </source>
</evidence>
<keyword evidence="6 8" id="KW-1133">Transmembrane helix</keyword>
<feature type="transmembrane region" description="Helical" evidence="8">
    <location>
        <begin position="130"/>
        <end position="151"/>
    </location>
</feature>
<evidence type="ECO:0000313" key="9">
    <source>
        <dbReference type="EMBL" id="MFD1588688.1"/>
    </source>
</evidence>
<dbReference type="PANTHER" id="PTHR30472:SF25">
    <property type="entry name" value="ABC TRANSPORTER PERMEASE PROTEIN MJ0876-RELATED"/>
    <property type="match status" value="1"/>
</dbReference>
<protein>
    <submittedName>
        <fullName evidence="9">FecCD family ABC transporter permease</fullName>
    </submittedName>
</protein>
<dbReference type="AlphaFoldDB" id="A0ABD6CES2"/>
<dbReference type="CDD" id="cd06550">
    <property type="entry name" value="TM_ABC_iron-siderophores_like"/>
    <property type="match status" value="1"/>
</dbReference>
<keyword evidence="4" id="KW-1003">Cell membrane</keyword>
<organism evidence="9 10">
    <name type="scientific">Halorientalis brevis</name>
    <dbReference type="NCBI Taxonomy" id="1126241"/>
    <lineage>
        <taxon>Archaea</taxon>
        <taxon>Methanobacteriati</taxon>
        <taxon>Methanobacteriota</taxon>
        <taxon>Stenosarchaea group</taxon>
        <taxon>Halobacteria</taxon>
        <taxon>Halobacteriales</taxon>
        <taxon>Haloarculaceae</taxon>
        <taxon>Halorientalis</taxon>
    </lineage>
</organism>
<keyword evidence="3" id="KW-0813">Transport</keyword>
<evidence type="ECO:0000256" key="3">
    <source>
        <dbReference type="ARBA" id="ARBA00022448"/>
    </source>
</evidence>
<dbReference type="RefSeq" id="WP_379814818.1">
    <property type="nucleotide sequence ID" value="NZ_JBHUDJ010000014.1"/>
</dbReference>
<gene>
    <name evidence="9" type="ORF">ACFR9U_17050</name>
</gene>